<feature type="transmembrane region" description="Helical" evidence="2">
    <location>
        <begin position="1448"/>
        <end position="1470"/>
    </location>
</feature>
<feature type="transmembrane region" description="Helical" evidence="2">
    <location>
        <begin position="1072"/>
        <end position="1090"/>
    </location>
</feature>
<feature type="transmembrane region" description="Helical" evidence="2">
    <location>
        <begin position="1515"/>
        <end position="1536"/>
    </location>
</feature>
<evidence type="ECO:0000313" key="3">
    <source>
        <dbReference type="EMBL" id="KXZ55163.1"/>
    </source>
</evidence>
<feature type="transmembrane region" description="Helical" evidence="2">
    <location>
        <begin position="1622"/>
        <end position="1640"/>
    </location>
</feature>
<keyword evidence="2" id="KW-0812">Transmembrane</keyword>
<dbReference type="EMBL" id="LSYV01000004">
    <property type="protein sequence ID" value="KXZ55163.1"/>
    <property type="molecule type" value="Genomic_DNA"/>
</dbReference>
<proteinExistence type="predicted"/>
<dbReference type="InterPro" id="IPR012334">
    <property type="entry name" value="Pectin_lyas_fold"/>
</dbReference>
<reference evidence="4" key="1">
    <citation type="journal article" date="2016" name="Nat. Commun.">
        <title>The Gonium pectorale genome demonstrates co-option of cell cycle regulation during the evolution of multicellularity.</title>
        <authorList>
            <person name="Hanschen E.R."/>
            <person name="Marriage T.N."/>
            <person name="Ferris P.J."/>
            <person name="Hamaji T."/>
            <person name="Toyoda A."/>
            <person name="Fujiyama A."/>
            <person name="Neme R."/>
            <person name="Noguchi H."/>
            <person name="Minakuchi Y."/>
            <person name="Suzuki M."/>
            <person name="Kawai-Toyooka H."/>
            <person name="Smith D.R."/>
            <person name="Sparks H."/>
            <person name="Anderson J."/>
            <person name="Bakaric R."/>
            <person name="Luria V."/>
            <person name="Karger A."/>
            <person name="Kirschner M.W."/>
            <person name="Durand P.M."/>
            <person name="Michod R.E."/>
            <person name="Nozaki H."/>
            <person name="Olson B.J."/>
        </authorList>
    </citation>
    <scope>NUCLEOTIDE SEQUENCE [LARGE SCALE GENOMIC DNA]</scope>
    <source>
        <strain evidence="4">NIES-2863</strain>
    </source>
</reference>
<feature type="transmembrane region" description="Helical" evidence="2">
    <location>
        <begin position="1590"/>
        <end position="1610"/>
    </location>
</feature>
<feature type="compositionally biased region" description="Basic and acidic residues" evidence="1">
    <location>
        <begin position="1831"/>
        <end position="1841"/>
    </location>
</feature>
<feature type="transmembrane region" description="Helical" evidence="2">
    <location>
        <begin position="1375"/>
        <end position="1398"/>
    </location>
</feature>
<feature type="transmembrane region" description="Helical" evidence="2">
    <location>
        <begin position="1316"/>
        <end position="1334"/>
    </location>
</feature>
<dbReference type="PANTHER" id="PTHR11319:SF35">
    <property type="entry name" value="OUTER MEMBRANE PROTEIN PMPC-RELATED"/>
    <property type="match status" value="1"/>
</dbReference>
<evidence type="ECO:0008006" key="5">
    <source>
        <dbReference type="Google" id="ProtNLM"/>
    </source>
</evidence>
<feature type="region of interest" description="Disordered" evidence="1">
    <location>
        <begin position="1193"/>
        <end position="1241"/>
    </location>
</feature>
<feature type="compositionally biased region" description="Low complexity" evidence="1">
    <location>
        <begin position="1798"/>
        <end position="1811"/>
    </location>
</feature>
<feature type="compositionally biased region" description="Low complexity" evidence="1">
    <location>
        <begin position="1934"/>
        <end position="1974"/>
    </location>
</feature>
<dbReference type="Proteomes" id="UP000075714">
    <property type="component" value="Unassembled WGS sequence"/>
</dbReference>
<dbReference type="InterPro" id="IPR011050">
    <property type="entry name" value="Pectin_lyase_fold/virulence"/>
</dbReference>
<organism evidence="3 4">
    <name type="scientific">Gonium pectorale</name>
    <name type="common">Green alga</name>
    <dbReference type="NCBI Taxonomy" id="33097"/>
    <lineage>
        <taxon>Eukaryota</taxon>
        <taxon>Viridiplantae</taxon>
        <taxon>Chlorophyta</taxon>
        <taxon>core chlorophytes</taxon>
        <taxon>Chlorophyceae</taxon>
        <taxon>CS clade</taxon>
        <taxon>Chlamydomonadales</taxon>
        <taxon>Volvocaceae</taxon>
        <taxon>Gonium</taxon>
    </lineage>
</organism>
<dbReference type="Gene3D" id="2.160.20.10">
    <property type="entry name" value="Single-stranded right-handed beta-helix, Pectin lyase-like"/>
    <property type="match status" value="1"/>
</dbReference>
<gene>
    <name evidence="3" type="ORF">GPECTOR_3g310</name>
</gene>
<name>A0A150GZH8_GONPE</name>
<accession>A0A150GZH8</accession>
<protein>
    <recommendedName>
        <fullName evidence="5">TRP C-terminal domain-containing protein</fullName>
    </recommendedName>
</protein>
<evidence type="ECO:0000256" key="2">
    <source>
        <dbReference type="SAM" id="Phobius"/>
    </source>
</evidence>
<feature type="region of interest" description="Disordered" evidence="1">
    <location>
        <begin position="138"/>
        <end position="163"/>
    </location>
</feature>
<dbReference type="InterPro" id="IPR006626">
    <property type="entry name" value="PbH1"/>
</dbReference>
<dbReference type="PANTHER" id="PTHR11319">
    <property type="entry name" value="G PROTEIN-COUPLED RECEPTOR-RELATED"/>
    <property type="match status" value="1"/>
</dbReference>
<dbReference type="SMART" id="SM00710">
    <property type="entry name" value="PbH1"/>
    <property type="match status" value="5"/>
</dbReference>
<keyword evidence="2" id="KW-1133">Transmembrane helix</keyword>
<dbReference type="OrthoDB" id="533415at2759"/>
<evidence type="ECO:0000256" key="1">
    <source>
        <dbReference type="SAM" id="MobiDB-lite"/>
    </source>
</evidence>
<feature type="transmembrane region" description="Helical" evidence="2">
    <location>
        <begin position="1652"/>
        <end position="1674"/>
    </location>
</feature>
<sequence length="2014" mass="216214">MTLSTTLNLTMATVLRSSDPARKSVLRCSPELATLVDFSGIELFISGLQMQDCAGPGIRVARSSSASISIVDSVFLNFARVLEPGRVNISAPGSPAPVSESTAALVLHAVDFSGQLTVRSTVFADNAFTLPEEAAATSRRLTEASGNVPRPDSQATLQDAERGASVGPTLWELFNALQRRELAEDSPGYSMDLLQRAKLIHPGVETGPWADDQEAVIAVTCSGQTPCTVTFEDVTMSNNTDFMELAGGNGAWSEGAPRHSADVSLTGVRLEDHISGWPAVWLRWPRSVVVKECEVTRSTGAMWFDEVRDVANITDSAFHGNELNQLWRSPETCLTGERPLYVQHTSSVAVADCRFIDNDNGGVYFEMLVTASVTDSTFQGNTLTYDLGEGAADNSYGGAGLVAVNVSTVAISTSNFTNNTAVVGGGAAYFRVLDQLTVSGCRFESNAAKTFDGGALWIDTAISARVLRSAFLGNSAGAIFSYNSPLQLSYSVISRNKVIISNARFVLNNASVAPLQSNYTALYGREKDYAAAKVKPCYNGGGGAVCAVGLTGKNIQINFSDMVLNIAKDGGALYLAEGIGCVEAAGCYKVNLSFVNMTGNKAASRGGGVFWMHEGLLNVATCPSDVNMTYSTNGTALLDSTANVEGSVLPYAITLTLPGRKGPAYWYGQLSGSNRLKLLSPVNGPVIASTNAVHMVNGTLVITAGSVFVNSMQPGATVVSAEGVLLTAFGSTLSGGGVLTAPPEGGVVSVAPNDFILEAGAPVVVNGSVPRRIDFYTSNTDIKIAVTVHDWYGHNCTGDETTQPLVIVTAASTEVSGGLAIPAVNGVAEYSTMRLRAKEGLHTVAMTGQLYAPLREMLDDQVQIYVRPCAINEFISPKNLDECIPCDSGAYNFNVSAVTCQQCPDNAVCSYPDPFACKTGDDCEPQGFMVPEDGYWHSSFFSEQVMECPNELSCTVANRSDQLAAIQLEIWKAAREIQLNTSNAVADKAALEVIANIVANMPSRRLLQVKAISDEQDVVMILLASIQYLPAYMLTQCSEGYTGTLCGECLPGYGWSRVATCVKCPSRVLNNFYYALVTILTLSVLAFTIYSSLKEQQKGTGALIAGPRQGPRRNVTFAQTYDNAAAENPQGSEQVYDPAVDGRAILLGSPDGNEEYVREASIDEDFLAGGADHAHANPLYDRNSRFSRVLNSVSSPEIEPMPSDPEPVGEATEHAHANPLYDGSNGQIHMSAHMSPHMSPHAQRIAVDSGIGSGYGNSEMEPQMGVPMMQSVPMMQEVPEDAPIHQQVAPTRSIGRGQGSRRRHDSLRNRRAHQSTVVKIFVSYVQVLALLQNVPLDIPHVMDVYYRINNQAISYPGLLVSLDCSLPESGVSKAYVRIILSALAPLYIFVGAVIYFIVYDIIDYYIIMPYNQKQINNPNNKKKKKKKGPLRHDTFRLYLQDYMPRQMIVTFVTIFFFFYPSVVQSLMTIFKCKEVDLPSENPLASGLGLVTDSVWSQDFGQSCYKGSHMGLAMGLGVPGVVLIAIGWPIISALLMTHKLPGMKRIKFTESMTSFFLADFKKDYVWWESVVMLRKLAIAAIVTFVDGSTSAGVQLLLVVCIIAMAMGVHLMSMPYEHTYTNNLELTSLATLLFTLYFSLYFSFSGSITDGGRVAISIIILVINICMVLVFIGYIVQAYWQAILKGIGFADLDFESRRKLTTAELRERISAARGLDVQGGGAQEGHHGWDDFRTSYGLRMVNVLTTAVYAGTRVGSTTSKMIMRVRTLVGNDPNHLRNLPHRESSVSGAEGEETDRGTGSAAEQSQERASSSELGASSHPDAERPTANGVSKGKVEKGDEAESKPMANGANGTNPRSGATLVKRNSAPKMRTHTQDEKTTRPPAPTKSASSSNLDFGNPQLPAPPRESPATSQPGELAEAQSAPKADLLLTKAQWQPEAVKPPQAAAQVVQTPASVKAAPTAGPAVGSSPGGATSPRPAVSPNARQHRLAVATMPSMRRNELQAPPAAEVDTERAD</sequence>
<dbReference type="SUPFAM" id="SSF51126">
    <property type="entry name" value="Pectin lyase-like"/>
    <property type="match status" value="1"/>
</dbReference>
<feature type="region of interest" description="Disordered" evidence="1">
    <location>
        <begin position="1287"/>
        <end position="1309"/>
    </location>
</feature>
<keyword evidence="2" id="KW-0472">Membrane</keyword>
<feature type="region of interest" description="Disordered" evidence="1">
    <location>
        <begin position="1769"/>
        <end position="2014"/>
    </location>
</feature>
<evidence type="ECO:0000313" key="4">
    <source>
        <dbReference type="Proteomes" id="UP000075714"/>
    </source>
</evidence>
<comment type="caution">
    <text evidence="3">The sequence shown here is derived from an EMBL/GenBank/DDBJ whole genome shotgun (WGS) entry which is preliminary data.</text>
</comment>
<feature type="compositionally biased region" description="Basic residues" evidence="1">
    <location>
        <begin position="1299"/>
        <end position="1309"/>
    </location>
</feature>
<keyword evidence="4" id="KW-1185">Reference proteome</keyword>